<feature type="domain" description="WAP" evidence="2">
    <location>
        <begin position="66"/>
        <end position="117"/>
    </location>
</feature>
<dbReference type="SUPFAM" id="SSF57256">
    <property type="entry name" value="Elafin-like"/>
    <property type="match status" value="1"/>
</dbReference>
<dbReference type="Ensembl" id="ENSCUST00005016747.1">
    <property type="protein sequence ID" value="ENSCUSP00005016133.1"/>
    <property type="gene ID" value="ENSCUSG00005010364.1"/>
</dbReference>
<keyword evidence="1" id="KW-0472">Membrane</keyword>
<feature type="transmembrane region" description="Helical" evidence="1">
    <location>
        <begin position="6"/>
        <end position="25"/>
    </location>
</feature>
<dbReference type="InterPro" id="IPR036645">
    <property type="entry name" value="Elafin-like_sf"/>
</dbReference>
<dbReference type="PROSITE" id="PS51390">
    <property type="entry name" value="WAP"/>
    <property type="match status" value="1"/>
</dbReference>
<reference evidence="3" key="2">
    <citation type="submission" date="2025-08" db="UniProtKB">
        <authorList>
            <consortium name="Ensembl"/>
        </authorList>
    </citation>
    <scope>IDENTIFICATION</scope>
</reference>
<reference evidence="3" key="1">
    <citation type="submission" date="2020-10" db="EMBL/GenBank/DDBJ databases">
        <title>Catharus ustulatus (Swainson's thrush) genome, bCatUst1, primary haplotype v2.</title>
        <authorList>
            <person name="Delmore K."/>
            <person name="Vafadar M."/>
            <person name="Formenti G."/>
            <person name="Chow W."/>
            <person name="Pelan S."/>
            <person name="Howe K."/>
            <person name="Rhie A."/>
            <person name="Mountcastle J."/>
            <person name="Haase B."/>
            <person name="Fedrigo O."/>
            <person name="Jarvis E.D."/>
        </authorList>
    </citation>
    <scope>NUCLEOTIDE SEQUENCE [LARGE SCALE GENOMIC DNA]</scope>
</reference>
<organism evidence="3 4">
    <name type="scientific">Catharus ustulatus</name>
    <name type="common">Russet-backed thrush</name>
    <name type="synonym">Hylocichla ustulatus</name>
    <dbReference type="NCBI Taxonomy" id="91951"/>
    <lineage>
        <taxon>Eukaryota</taxon>
        <taxon>Metazoa</taxon>
        <taxon>Chordata</taxon>
        <taxon>Craniata</taxon>
        <taxon>Vertebrata</taxon>
        <taxon>Euteleostomi</taxon>
        <taxon>Archelosauria</taxon>
        <taxon>Archosauria</taxon>
        <taxon>Dinosauria</taxon>
        <taxon>Saurischia</taxon>
        <taxon>Theropoda</taxon>
        <taxon>Coelurosauria</taxon>
        <taxon>Aves</taxon>
        <taxon>Neognathae</taxon>
        <taxon>Neoaves</taxon>
        <taxon>Telluraves</taxon>
        <taxon>Australaves</taxon>
        <taxon>Passeriformes</taxon>
        <taxon>Turdidae</taxon>
        <taxon>Catharus</taxon>
    </lineage>
</organism>
<dbReference type="AlphaFoldDB" id="A0A8C3Y488"/>
<reference evidence="3" key="3">
    <citation type="submission" date="2025-09" db="UniProtKB">
        <authorList>
            <consortium name="Ensembl"/>
        </authorList>
    </citation>
    <scope>IDENTIFICATION</scope>
</reference>
<keyword evidence="1" id="KW-1133">Transmembrane helix</keyword>
<keyword evidence="1" id="KW-0812">Transmembrane</keyword>
<dbReference type="Gene3D" id="4.10.75.10">
    <property type="entry name" value="Elafin-like"/>
    <property type="match status" value="1"/>
</dbReference>
<evidence type="ECO:0000313" key="3">
    <source>
        <dbReference type="Ensembl" id="ENSCUSP00005016133.1"/>
    </source>
</evidence>
<protein>
    <recommendedName>
        <fullName evidence="2">WAP domain-containing protein</fullName>
    </recommendedName>
</protein>
<name>A0A8C3Y488_CATUS</name>
<dbReference type="Proteomes" id="UP000694563">
    <property type="component" value="Chromosome 17"/>
</dbReference>
<dbReference type="SMART" id="SM00217">
    <property type="entry name" value="WAP"/>
    <property type="match status" value="1"/>
</dbReference>
<dbReference type="GO" id="GO:0005576">
    <property type="term" value="C:extracellular region"/>
    <property type="evidence" value="ECO:0007669"/>
    <property type="project" value="InterPro"/>
</dbReference>
<proteinExistence type="predicted"/>
<evidence type="ECO:0000313" key="4">
    <source>
        <dbReference type="Proteomes" id="UP000694563"/>
    </source>
</evidence>
<dbReference type="Pfam" id="PF00095">
    <property type="entry name" value="WAP"/>
    <property type="match status" value="1"/>
</dbReference>
<keyword evidence="4" id="KW-1185">Reference proteome</keyword>
<evidence type="ECO:0000256" key="1">
    <source>
        <dbReference type="SAM" id="Phobius"/>
    </source>
</evidence>
<sequence>YWAFPFLLAVAALLLVGMLILWAELPTGRRCAWGKAQVLGSSHGSCGTGGDCLSGSISRCPWSKPVPPVAGSAWSCPPVRFTCALHNPRNQCLSDRDCPRGKQCCRSFCGTSCQSPRPGWRGDCGQMSGLG</sequence>
<evidence type="ECO:0000259" key="2">
    <source>
        <dbReference type="PROSITE" id="PS51390"/>
    </source>
</evidence>
<dbReference type="InterPro" id="IPR008197">
    <property type="entry name" value="WAP_dom"/>
</dbReference>
<accession>A0A8C3Y488</accession>
<dbReference type="GO" id="GO:0030414">
    <property type="term" value="F:peptidase inhibitor activity"/>
    <property type="evidence" value="ECO:0007669"/>
    <property type="project" value="InterPro"/>
</dbReference>